<evidence type="ECO:0000313" key="2">
    <source>
        <dbReference type="EMBL" id="GAA5094857.1"/>
    </source>
</evidence>
<proteinExistence type="predicted"/>
<dbReference type="InterPro" id="IPR058074">
    <property type="entry name" value="Bacteriocin-like"/>
</dbReference>
<evidence type="ECO:0000313" key="3">
    <source>
        <dbReference type="Proteomes" id="UP001500353"/>
    </source>
</evidence>
<gene>
    <name evidence="2" type="ORF">GCM10023210_26900</name>
</gene>
<dbReference type="EMBL" id="BAABHX010000004">
    <property type="protein sequence ID" value="GAA5094857.1"/>
    <property type="molecule type" value="Genomic_DNA"/>
</dbReference>
<reference evidence="3" key="1">
    <citation type="journal article" date="2019" name="Int. J. Syst. Evol. Microbiol.">
        <title>The Global Catalogue of Microorganisms (GCM) 10K type strain sequencing project: providing services to taxonomists for standard genome sequencing and annotation.</title>
        <authorList>
            <consortium name="The Broad Institute Genomics Platform"/>
            <consortium name="The Broad Institute Genome Sequencing Center for Infectious Disease"/>
            <person name="Wu L."/>
            <person name="Ma J."/>
        </authorList>
    </citation>
    <scope>NUCLEOTIDE SEQUENCE [LARGE SCALE GENOMIC DNA]</scope>
    <source>
        <strain evidence="3">JCM 18019</strain>
    </source>
</reference>
<keyword evidence="3" id="KW-1185">Reference proteome</keyword>
<name>A0ABP9MDS8_9FLAO</name>
<protein>
    <recommendedName>
        <fullName evidence="4">Protein with bacteriocin-type signal sequence</fullName>
    </recommendedName>
</protein>
<organism evidence="2 3">
    <name type="scientific">Chryseobacterium ginsengisoli</name>
    <dbReference type="NCBI Taxonomy" id="363853"/>
    <lineage>
        <taxon>Bacteria</taxon>
        <taxon>Pseudomonadati</taxon>
        <taxon>Bacteroidota</taxon>
        <taxon>Flavobacteriia</taxon>
        <taxon>Flavobacteriales</taxon>
        <taxon>Weeksellaceae</taxon>
        <taxon>Chryseobacterium group</taxon>
        <taxon>Chryseobacterium</taxon>
    </lineage>
</organism>
<evidence type="ECO:0008006" key="4">
    <source>
        <dbReference type="Google" id="ProtNLM"/>
    </source>
</evidence>
<sequence>MKNLKKMSRESLKSISGGINTQTPGDWMCEPGKKQAKCVDPDTGATYWQCTPNGDPRLCMRIIPV</sequence>
<dbReference type="NCBIfam" id="NF047798">
    <property type="entry name" value="leader_Chryseo"/>
    <property type="match status" value="1"/>
</dbReference>
<feature type="compositionally biased region" description="Polar residues" evidence="1">
    <location>
        <begin position="13"/>
        <end position="24"/>
    </location>
</feature>
<dbReference type="Proteomes" id="UP001500353">
    <property type="component" value="Unassembled WGS sequence"/>
</dbReference>
<comment type="caution">
    <text evidence="2">The sequence shown here is derived from an EMBL/GenBank/DDBJ whole genome shotgun (WGS) entry which is preliminary data.</text>
</comment>
<evidence type="ECO:0000256" key="1">
    <source>
        <dbReference type="SAM" id="MobiDB-lite"/>
    </source>
</evidence>
<dbReference type="RefSeq" id="WP_345204945.1">
    <property type="nucleotide sequence ID" value="NZ_BAABHX010000004.1"/>
</dbReference>
<feature type="region of interest" description="Disordered" evidence="1">
    <location>
        <begin position="1"/>
        <end position="27"/>
    </location>
</feature>
<accession>A0ABP9MDS8</accession>